<protein>
    <submittedName>
        <fullName evidence="2">Uncharacterized protein</fullName>
    </submittedName>
</protein>
<feature type="region of interest" description="Disordered" evidence="1">
    <location>
        <begin position="280"/>
        <end position="313"/>
    </location>
</feature>
<dbReference type="SUPFAM" id="SSF53335">
    <property type="entry name" value="S-adenosyl-L-methionine-dependent methyltransferases"/>
    <property type="match status" value="1"/>
</dbReference>
<keyword evidence="3" id="KW-1185">Reference proteome</keyword>
<feature type="region of interest" description="Disordered" evidence="1">
    <location>
        <begin position="570"/>
        <end position="592"/>
    </location>
</feature>
<dbReference type="AlphaFoldDB" id="A0A5A8CSK1"/>
<feature type="region of interest" description="Disordered" evidence="1">
    <location>
        <begin position="1"/>
        <end position="42"/>
    </location>
</feature>
<gene>
    <name evidence="2" type="ORF">FNF29_01564</name>
</gene>
<dbReference type="Proteomes" id="UP000323011">
    <property type="component" value="Unassembled WGS sequence"/>
</dbReference>
<reference evidence="2 3" key="1">
    <citation type="submission" date="2019-07" db="EMBL/GenBank/DDBJ databases">
        <title>Genomes of Cafeteria roenbergensis.</title>
        <authorList>
            <person name="Fischer M.G."/>
            <person name="Hackl T."/>
            <person name="Roman M."/>
        </authorList>
    </citation>
    <scope>NUCLEOTIDE SEQUENCE [LARGE SCALE GENOMIC DNA]</scope>
    <source>
        <strain evidence="2 3">BVI</strain>
    </source>
</reference>
<dbReference type="EMBL" id="VLTN01000006">
    <property type="protein sequence ID" value="KAA0155649.1"/>
    <property type="molecule type" value="Genomic_DNA"/>
</dbReference>
<proteinExistence type="predicted"/>
<dbReference type="InterPro" id="IPR029063">
    <property type="entry name" value="SAM-dependent_MTases_sf"/>
</dbReference>
<accession>A0A5A8CSK1</accession>
<sequence length="809" mass="85515">MATSRGAPASSGGQEGRGRAGKRARSASPDGPRLTSAMPTTDDEAALFSQFVRSQTAEAEARLFEIDPAREQVSRQRRVSFSEAARIVASDPRRLAQEANAATAHFMESVRRWADKGWLYDPGQRRFVQQMRGVDPEPAAPFFLHRPLPFSEAATAAALPPFSRGDPGRPTSEWELHLLHPDTQSQPTSMEILKGNLARRFAGAAAQCVWVIRAGNPEEATAAADATAGEPRRHRPVAMHAVAVVGAAAAAARGATAGAEAGGDIAPVAGLASAAEAASQPGAQAGARPAPDVVEVSARSAAPRPGEADAASLAEPTLGHRVNRCFDAAIEGGADLVLLDCGDAFELGLPQTPLTVDDWLPVYPCVLDPGTLLFTPSQLEQLNGVDGSAATPADVANSLLTRSASTIGAVLVAKGVQPPRSPASAEVSWHRSGLSSVRAGMLSDGRVSLLRPCIGRHAPPAAHGWLSQDTHAGLLAAIRETRPECILELGSWYGKSTRAIRRAAPGSTIIAVDWFKNNARLDWPMKRLGPADKLFLNHPRFETFAANMLATEAALQGQARPAAAPASSAACAAGTDAGPPDGAAAEPADGAALRSEPGSLGRTFLMQADAHDAVRIAARLIEADPSVPEPSVVFIDCEKKSAPLEALLKAVHKCFPRAVVVGDDLVYPSVQAVAARQPPGRCLSLSESYTLLPPGASPEVSERFKAALLRARDDLRPPAHQALMWRQLEKDQAALLLDWTDACAAAQTPLAFADGGTALHDLCRRRNTKQLHQLWPRLFSAGQEWTPPLVNAAQLTPWDYLANRMPFFS</sequence>
<organism evidence="2 3">
    <name type="scientific">Cafeteria roenbergensis</name>
    <name type="common">Marine flagellate</name>
    <dbReference type="NCBI Taxonomy" id="33653"/>
    <lineage>
        <taxon>Eukaryota</taxon>
        <taxon>Sar</taxon>
        <taxon>Stramenopiles</taxon>
        <taxon>Bigyra</taxon>
        <taxon>Opalozoa</taxon>
        <taxon>Bicosoecida</taxon>
        <taxon>Cafeteriaceae</taxon>
        <taxon>Cafeteria</taxon>
    </lineage>
</organism>
<dbReference type="Gene3D" id="3.40.50.150">
    <property type="entry name" value="Vaccinia Virus protein VP39"/>
    <property type="match status" value="1"/>
</dbReference>
<evidence type="ECO:0000313" key="2">
    <source>
        <dbReference type="EMBL" id="KAA0155649.1"/>
    </source>
</evidence>
<evidence type="ECO:0000313" key="3">
    <source>
        <dbReference type="Proteomes" id="UP000323011"/>
    </source>
</evidence>
<name>A0A5A8CSK1_CAFRO</name>
<feature type="compositionally biased region" description="Low complexity" evidence="1">
    <location>
        <begin position="280"/>
        <end position="291"/>
    </location>
</feature>
<comment type="caution">
    <text evidence="2">The sequence shown here is derived from an EMBL/GenBank/DDBJ whole genome shotgun (WGS) entry which is preliminary data.</text>
</comment>
<evidence type="ECO:0000256" key="1">
    <source>
        <dbReference type="SAM" id="MobiDB-lite"/>
    </source>
</evidence>